<evidence type="ECO:0000313" key="2">
    <source>
        <dbReference type="EMBL" id="ELZ91550.1"/>
    </source>
</evidence>
<feature type="compositionally biased region" description="Basic and acidic residues" evidence="1">
    <location>
        <begin position="28"/>
        <end position="51"/>
    </location>
</feature>
<reference evidence="2 3" key="1">
    <citation type="journal article" date="2014" name="PLoS Genet.">
        <title>Phylogenetically driven sequencing of extremely halophilic archaea reveals strategies for static and dynamic osmo-response.</title>
        <authorList>
            <person name="Becker E.A."/>
            <person name="Seitzer P.M."/>
            <person name="Tritt A."/>
            <person name="Larsen D."/>
            <person name="Krusor M."/>
            <person name="Yao A.I."/>
            <person name="Wu D."/>
            <person name="Madern D."/>
            <person name="Eisen J.A."/>
            <person name="Darling A.E."/>
            <person name="Facciotti M.T."/>
        </authorList>
    </citation>
    <scope>NUCLEOTIDE SEQUENCE [LARGE SCALE GENOMIC DNA]</scope>
    <source>
        <strain evidence="2 3">ATCC BAA-1512</strain>
    </source>
</reference>
<protein>
    <submittedName>
        <fullName evidence="2">Uncharacterized protein</fullName>
    </submittedName>
</protein>
<sequence>MSDRRRDDDILDLLDDLGETLDELGTELRDERERRGDGRDDRRGRRDRFEPPRPPTFGEVMRFTESYTIPTVIAVLEATISSLELLRRLMRLSDPGRAMEDARSETEARMRDVPRSAVSGVERALDELRNALSEADMPSNPEARDIMDRASSLTDELDARIADARDERTDRERRWREDERRSESGWQRRADRDTSETRADRGGRRESGQMRRTRQSGPVRIDVEEASGTAVDDASGETQDADSTTVDVDAELESIKRDVNGPDDGDGEEGDDTDGAEPSDP</sequence>
<dbReference type="STRING" id="662479.C440_14589"/>
<dbReference type="PATRIC" id="fig|662479.7.peg.2955"/>
<dbReference type="EMBL" id="AOLN01000018">
    <property type="protein sequence ID" value="ELZ91550.1"/>
    <property type="molecule type" value="Genomic_DNA"/>
</dbReference>
<keyword evidence="3" id="KW-1185">Reference proteome</keyword>
<gene>
    <name evidence="2" type="ORF">C440_14589</name>
</gene>
<dbReference type="Pfam" id="PF24414">
    <property type="entry name" value="DUF7547"/>
    <property type="match status" value="1"/>
</dbReference>
<feature type="region of interest" description="Disordered" evidence="1">
    <location>
        <begin position="154"/>
        <end position="281"/>
    </location>
</feature>
<dbReference type="Proteomes" id="UP000011550">
    <property type="component" value="Unassembled WGS sequence"/>
</dbReference>
<feature type="region of interest" description="Disordered" evidence="1">
    <location>
        <begin position="96"/>
        <end position="119"/>
    </location>
</feature>
<feature type="compositionally biased region" description="Basic and acidic residues" evidence="1">
    <location>
        <begin position="157"/>
        <end position="209"/>
    </location>
</feature>
<feature type="region of interest" description="Disordered" evidence="1">
    <location>
        <begin position="28"/>
        <end position="57"/>
    </location>
</feature>
<feature type="compositionally biased region" description="Polar residues" evidence="1">
    <location>
        <begin position="236"/>
        <end position="246"/>
    </location>
</feature>
<name>M0I453_9EURY</name>
<dbReference type="OrthoDB" id="241694at2157"/>
<proteinExistence type="predicted"/>
<evidence type="ECO:0000256" key="1">
    <source>
        <dbReference type="SAM" id="MobiDB-lite"/>
    </source>
</evidence>
<organism evidence="2 3">
    <name type="scientific">Haloferax mucosum ATCC BAA-1512</name>
    <dbReference type="NCBI Taxonomy" id="662479"/>
    <lineage>
        <taxon>Archaea</taxon>
        <taxon>Methanobacteriati</taxon>
        <taxon>Methanobacteriota</taxon>
        <taxon>Stenosarchaea group</taxon>
        <taxon>Halobacteria</taxon>
        <taxon>Halobacteriales</taxon>
        <taxon>Haloferacaceae</taxon>
        <taxon>Haloferax</taxon>
    </lineage>
</organism>
<feature type="compositionally biased region" description="Acidic residues" evidence="1">
    <location>
        <begin position="261"/>
        <end position="281"/>
    </location>
</feature>
<comment type="caution">
    <text evidence="2">The sequence shown here is derived from an EMBL/GenBank/DDBJ whole genome shotgun (WGS) entry which is preliminary data.</text>
</comment>
<dbReference type="InterPro" id="IPR055969">
    <property type="entry name" value="DUF7547"/>
</dbReference>
<feature type="compositionally biased region" description="Basic and acidic residues" evidence="1">
    <location>
        <begin position="97"/>
        <end position="114"/>
    </location>
</feature>
<dbReference type="AlphaFoldDB" id="M0I453"/>
<evidence type="ECO:0000313" key="3">
    <source>
        <dbReference type="Proteomes" id="UP000011550"/>
    </source>
</evidence>
<accession>M0I453</accession>
<dbReference type="RefSeq" id="WP_008321318.1">
    <property type="nucleotide sequence ID" value="NZ_AOLN01000018.1"/>
</dbReference>